<keyword evidence="2" id="KW-1185">Reference proteome</keyword>
<sequence length="207" mass="24185">MKPFILILLVISFASCKETLAEKNTTKDYTVEEKTRVIEDIEVSKKELILNQIEGKWYYKNQPYNGYSVKFHSNGTLEERLGFFKGKREGVAKRWSKNGVLRVQSYYNQNKLVGVYKSWWENGTLGEESNYINGLKQGIEKQWHSNGQLAKLRHLKDGKENGMQQAWLKNGKLYVNYEAKNGRIFGLMRSNLCYQLKDEVVVRSRKN</sequence>
<protein>
    <recommendedName>
        <fullName evidence="3">Toxin-antitoxin system YwqK family antitoxin</fullName>
    </recommendedName>
</protein>
<dbReference type="EMBL" id="JAUOEK010000129">
    <property type="protein sequence ID" value="MDO5970689.1"/>
    <property type="molecule type" value="Genomic_DNA"/>
</dbReference>
<dbReference type="InterPro" id="IPR011652">
    <property type="entry name" value="MORN_2"/>
</dbReference>
<evidence type="ECO:0000313" key="2">
    <source>
        <dbReference type="Proteomes" id="UP001176883"/>
    </source>
</evidence>
<reference evidence="1" key="1">
    <citation type="submission" date="2023-07" db="EMBL/GenBank/DDBJ databases">
        <title>Two novel species in the genus Flavivirga.</title>
        <authorList>
            <person name="Kwon K."/>
        </authorList>
    </citation>
    <scope>NUCLEOTIDE SEQUENCE</scope>
    <source>
        <strain evidence="1">KCTC 52353</strain>
    </source>
</reference>
<comment type="caution">
    <text evidence="1">The sequence shown here is derived from an EMBL/GenBank/DDBJ whole genome shotgun (WGS) entry which is preliminary data.</text>
</comment>
<evidence type="ECO:0008006" key="3">
    <source>
        <dbReference type="Google" id="ProtNLM"/>
    </source>
</evidence>
<gene>
    <name evidence="1" type="ORF">Q4Q35_12800</name>
</gene>
<name>A0ABT8WCB7_9FLAO</name>
<evidence type="ECO:0000313" key="1">
    <source>
        <dbReference type="EMBL" id="MDO5970689.1"/>
    </source>
</evidence>
<proteinExistence type="predicted"/>
<dbReference type="Proteomes" id="UP001176883">
    <property type="component" value="Unassembled WGS sequence"/>
</dbReference>
<dbReference type="PROSITE" id="PS51257">
    <property type="entry name" value="PROKAR_LIPOPROTEIN"/>
    <property type="match status" value="1"/>
</dbReference>
<organism evidence="1 2">
    <name type="scientific">Flavivirga aquimarina</name>
    <dbReference type="NCBI Taxonomy" id="2027862"/>
    <lineage>
        <taxon>Bacteria</taxon>
        <taxon>Pseudomonadati</taxon>
        <taxon>Bacteroidota</taxon>
        <taxon>Flavobacteriia</taxon>
        <taxon>Flavobacteriales</taxon>
        <taxon>Flavobacteriaceae</taxon>
        <taxon>Flavivirga</taxon>
    </lineage>
</organism>
<dbReference type="RefSeq" id="WP_303278382.1">
    <property type="nucleotide sequence ID" value="NZ_JAUOEK010000129.1"/>
</dbReference>
<accession>A0ABT8WCB7</accession>
<dbReference type="Gene3D" id="3.90.930.1">
    <property type="match status" value="1"/>
</dbReference>
<dbReference type="Pfam" id="PF07661">
    <property type="entry name" value="MORN_2"/>
    <property type="match status" value="3"/>
</dbReference>
<dbReference type="SUPFAM" id="SSF82185">
    <property type="entry name" value="Histone H3 K4-specific methyltransferase SET7/9 N-terminal domain"/>
    <property type="match status" value="1"/>
</dbReference>